<dbReference type="EMBL" id="GBQY01000031">
    <property type="protein sequence ID" value="JAC94826.1"/>
    <property type="molecule type" value="Transcribed_RNA"/>
</dbReference>
<dbReference type="AlphaFoldDB" id="A0A098LXY5"/>
<keyword evidence="1" id="KW-0732">Signal</keyword>
<name>A0A098LXY5_UNEBI</name>
<reference evidence="2" key="2">
    <citation type="submission" date="2014-09" db="EMBL/GenBank/DDBJ databases">
        <authorList>
            <person name="Gonzales D.T.T."/>
            <person name="Saloma C.P."/>
        </authorList>
    </citation>
    <scope>NUCLEOTIDE SEQUENCE</scope>
    <source>
        <tissue evidence="2">Venom duct</tissue>
    </source>
</reference>
<feature type="signal peptide" evidence="1">
    <location>
        <begin position="1"/>
        <end position="21"/>
    </location>
</feature>
<protein>
    <submittedName>
        <fullName evidence="2">Ubs_31 putative toxin</fullName>
    </submittedName>
</protein>
<evidence type="ECO:0000313" key="2">
    <source>
        <dbReference type="EMBL" id="JAC94826.1"/>
    </source>
</evidence>
<sequence>MPLMRFLAVFSISKFMGAVIGQDVMLPSKSGMLFHIRSAIKL</sequence>
<reference evidence="2" key="1">
    <citation type="journal article" date="2014" name="Toxicon">
        <title>A bioinformatics survey for conotoxin-like sequences in three turrid snail venom duct transcriptomes.</title>
        <authorList>
            <person name="Gonzales D.T."/>
            <person name="Saloma C.P."/>
        </authorList>
    </citation>
    <scope>NUCLEOTIDE SEQUENCE</scope>
    <source>
        <tissue evidence="2">Venom duct</tissue>
    </source>
</reference>
<evidence type="ECO:0000256" key="1">
    <source>
        <dbReference type="SAM" id="SignalP"/>
    </source>
</evidence>
<accession>A0A098LXY5</accession>
<feature type="chain" id="PRO_5001937618" evidence="1">
    <location>
        <begin position="22"/>
        <end position="42"/>
    </location>
</feature>
<proteinExistence type="predicted"/>
<organism evidence="2">
    <name type="scientific">Unedogemmula bisaya</name>
    <name type="common">Sea snail</name>
    <name type="synonym">Lophiotoma bisaya</name>
    <dbReference type="NCBI Taxonomy" id="746885"/>
    <lineage>
        <taxon>Eukaryota</taxon>
        <taxon>Metazoa</taxon>
        <taxon>Spiralia</taxon>
        <taxon>Lophotrochozoa</taxon>
        <taxon>Mollusca</taxon>
        <taxon>Gastropoda</taxon>
        <taxon>Caenogastropoda</taxon>
        <taxon>Neogastropoda</taxon>
        <taxon>Conoidea</taxon>
        <taxon>Turridae</taxon>
        <taxon>Unedogemmula</taxon>
    </lineage>
</organism>